<name>A0A9N9NC83_9GLOM</name>
<accession>A0A9N9NC83</accession>
<protein>
    <submittedName>
        <fullName evidence="1">22541_t:CDS:1</fullName>
    </submittedName>
</protein>
<keyword evidence="2" id="KW-1185">Reference proteome</keyword>
<evidence type="ECO:0000313" key="1">
    <source>
        <dbReference type="EMBL" id="CAG8720352.1"/>
    </source>
</evidence>
<gene>
    <name evidence="1" type="ORF">DERYTH_LOCUS14274</name>
</gene>
<dbReference type="AlphaFoldDB" id="A0A9N9NC83"/>
<dbReference type="EMBL" id="CAJVPY010010630">
    <property type="protein sequence ID" value="CAG8720352.1"/>
    <property type="molecule type" value="Genomic_DNA"/>
</dbReference>
<evidence type="ECO:0000313" key="2">
    <source>
        <dbReference type="Proteomes" id="UP000789405"/>
    </source>
</evidence>
<proteinExistence type="predicted"/>
<comment type="caution">
    <text evidence="1">The sequence shown here is derived from an EMBL/GenBank/DDBJ whole genome shotgun (WGS) entry which is preliminary data.</text>
</comment>
<dbReference type="Proteomes" id="UP000789405">
    <property type="component" value="Unassembled WGS sequence"/>
</dbReference>
<feature type="non-terminal residue" evidence="1">
    <location>
        <position position="1"/>
    </location>
</feature>
<organism evidence="1 2">
    <name type="scientific">Dentiscutata erythropus</name>
    <dbReference type="NCBI Taxonomy" id="1348616"/>
    <lineage>
        <taxon>Eukaryota</taxon>
        <taxon>Fungi</taxon>
        <taxon>Fungi incertae sedis</taxon>
        <taxon>Mucoromycota</taxon>
        <taxon>Glomeromycotina</taxon>
        <taxon>Glomeromycetes</taxon>
        <taxon>Diversisporales</taxon>
        <taxon>Gigasporaceae</taxon>
        <taxon>Dentiscutata</taxon>
    </lineage>
</organism>
<dbReference type="OrthoDB" id="2402705at2759"/>
<sequence>MFSETASEDNSFFESSNNTLVSTYTDNDKELVSINNTQFDENVLGSEFKNYTSSLSLITTSIKIEVGTQFISMPVAIHYIEQYAFQNHFSVYKHKCETFTNSICRKRVLNRYDTTMIKNLLQPKYLKHVFFTQNLGNAIQKIKREKEIKLSNTASLLTKLLELKFNDLA</sequence>
<reference evidence="1" key="1">
    <citation type="submission" date="2021-06" db="EMBL/GenBank/DDBJ databases">
        <authorList>
            <person name="Kallberg Y."/>
            <person name="Tangrot J."/>
            <person name="Rosling A."/>
        </authorList>
    </citation>
    <scope>NUCLEOTIDE SEQUENCE</scope>
    <source>
        <strain evidence="1">MA453B</strain>
    </source>
</reference>